<evidence type="ECO:0000256" key="3">
    <source>
        <dbReference type="ARBA" id="ARBA00022679"/>
    </source>
</evidence>
<feature type="domain" description="PTS EIIB type-1" evidence="7">
    <location>
        <begin position="3"/>
        <end position="85"/>
    </location>
</feature>
<evidence type="ECO:0000259" key="7">
    <source>
        <dbReference type="PROSITE" id="PS51098"/>
    </source>
</evidence>
<dbReference type="Gene3D" id="3.30.1360.60">
    <property type="entry name" value="Glucose permease domain IIB"/>
    <property type="match status" value="1"/>
</dbReference>
<evidence type="ECO:0000256" key="6">
    <source>
        <dbReference type="PROSITE-ProRule" id="PRU00421"/>
    </source>
</evidence>
<evidence type="ECO:0000313" key="9">
    <source>
        <dbReference type="Proteomes" id="UP001201273"/>
    </source>
</evidence>
<keyword evidence="5" id="KW-0418">Kinase</keyword>
<evidence type="ECO:0000313" key="8">
    <source>
        <dbReference type="EMBL" id="MCE2596370.1"/>
    </source>
</evidence>
<dbReference type="InterPro" id="IPR001996">
    <property type="entry name" value="PTS_IIB_1"/>
</dbReference>
<evidence type="ECO:0000256" key="4">
    <source>
        <dbReference type="ARBA" id="ARBA00022683"/>
    </source>
</evidence>
<keyword evidence="9" id="KW-1185">Reference proteome</keyword>
<dbReference type="PANTHER" id="PTHR30009:SF4">
    <property type="entry name" value="PTS SYSTEM N-ACETYLGLUCOSAMINE-SPECIFIC EIICBA COMPONENT"/>
    <property type="match status" value="1"/>
</dbReference>
<reference evidence="8 9" key="1">
    <citation type="journal article" date="2022" name="Environ. Microbiol. Rep.">
        <title>Eco-phylogenetic analyses reveal divergent evolution of vitamin B12 metabolism in the marine bacterial family 'Psychromonadaceae'.</title>
        <authorList>
            <person name="Jin X."/>
            <person name="Yang Y."/>
            <person name="Cao H."/>
            <person name="Gao B."/>
            <person name="Zhao Z."/>
        </authorList>
    </citation>
    <scope>NUCLEOTIDE SEQUENCE [LARGE SCALE GENOMIC DNA]</scope>
    <source>
        <strain evidence="8 9">MKS20</strain>
    </source>
</reference>
<dbReference type="PROSITE" id="PS01035">
    <property type="entry name" value="PTS_EIIB_TYPE_1_CYS"/>
    <property type="match status" value="1"/>
</dbReference>
<evidence type="ECO:0000256" key="2">
    <source>
        <dbReference type="ARBA" id="ARBA00022597"/>
    </source>
</evidence>
<accession>A0ABS8WDN1</accession>
<protein>
    <submittedName>
        <fullName evidence="8">PTS transporter subunit EIIB</fullName>
    </submittedName>
</protein>
<keyword evidence="3" id="KW-0808">Transferase</keyword>
<dbReference type="PANTHER" id="PTHR30009">
    <property type="entry name" value="CYTOCHROME C-TYPE SYNTHESIS PROTEIN AND PTS TRANSMEMBRANE COMPONENT"/>
    <property type="match status" value="1"/>
</dbReference>
<gene>
    <name evidence="8" type="ORF">K6Y31_16345</name>
</gene>
<sequence>MIKQLATETIALLGGSDNITEIDHCITRVRIKVADYAKVDFPQLSKEYDSAVKGVVEGSVHLVVNQYKHDFTTGDIATELKALKG</sequence>
<proteinExistence type="predicted"/>
<name>A0ABS8WDN1_9GAMM</name>
<dbReference type="Pfam" id="PF00367">
    <property type="entry name" value="PTS_EIIB"/>
    <property type="match status" value="1"/>
</dbReference>
<feature type="active site" description="Phosphocysteine intermediate; for EIIB activity" evidence="6">
    <location>
        <position position="25"/>
    </location>
</feature>
<evidence type="ECO:0000256" key="1">
    <source>
        <dbReference type="ARBA" id="ARBA00022448"/>
    </source>
</evidence>
<dbReference type="EMBL" id="JAIMJA010000018">
    <property type="protein sequence ID" value="MCE2596370.1"/>
    <property type="molecule type" value="Genomic_DNA"/>
</dbReference>
<dbReference type="SUPFAM" id="SSF55604">
    <property type="entry name" value="Glucose permease domain IIB"/>
    <property type="match status" value="1"/>
</dbReference>
<keyword evidence="4" id="KW-0598">Phosphotransferase system</keyword>
<keyword evidence="1" id="KW-0813">Transport</keyword>
<dbReference type="InterPro" id="IPR050429">
    <property type="entry name" value="PTS_Glucose_EIICBA"/>
</dbReference>
<dbReference type="InterPro" id="IPR018113">
    <property type="entry name" value="PTrfase_EIIB_Cys"/>
</dbReference>
<dbReference type="InterPro" id="IPR036878">
    <property type="entry name" value="Glu_permease_IIB"/>
</dbReference>
<organism evidence="8 9">
    <name type="scientific">Motilimonas cestriensis</name>
    <dbReference type="NCBI Taxonomy" id="2742685"/>
    <lineage>
        <taxon>Bacteria</taxon>
        <taxon>Pseudomonadati</taxon>
        <taxon>Pseudomonadota</taxon>
        <taxon>Gammaproteobacteria</taxon>
        <taxon>Alteromonadales</taxon>
        <taxon>Alteromonadales genera incertae sedis</taxon>
        <taxon>Motilimonas</taxon>
    </lineage>
</organism>
<comment type="caution">
    <text evidence="8">The sequence shown here is derived from an EMBL/GenBank/DDBJ whole genome shotgun (WGS) entry which is preliminary data.</text>
</comment>
<dbReference type="RefSeq" id="WP_233054013.1">
    <property type="nucleotide sequence ID" value="NZ_JAIMJA010000018.1"/>
</dbReference>
<keyword evidence="2" id="KW-0762">Sugar transport</keyword>
<dbReference type="PROSITE" id="PS51098">
    <property type="entry name" value="PTS_EIIB_TYPE_1"/>
    <property type="match status" value="1"/>
</dbReference>
<evidence type="ECO:0000256" key="5">
    <source>
        <dbReference type="ARBA" id="ARBA00022777"/>
    </source>
</evidence>
<dbReference type="Proteomes" id="UP001201273">
    <property type="component" value="Unassembled WGS sequence"/>
</dbReference>